<proteinExistence type="predicted"/>
<comment type="caution">
    <text evidence="1">The sequence shown here is derived from an EMBL/GenBank/DDBJ whole genome shotgun (WGS) entry which is preliminary data.</text>
</comment>
<sequence length="219" mass="25082">MYPSTYNAPKWAFDFEDAWVDKTHGAPHLNWTSVYEPEYQFHGYPLNCMIWESRKFSATPSIMLGLLGSRTFGPQPFPITLPNGRLHFIRRPNEETEFIDAYKQLPSWLVVMRIVVVHSDLPSAAATGLFGLLGDAPVQIIPVSEETKINTFYELAERCEHGKPVTASQDLTCKSADELRQELRREISSRFRSESEDLAKIMHPAIMFRLCTQMCNHSE</sequence>
<name>A0A9P8ENF3_AURME</name>
<gene>
    <name evidence="1" type="ORF">KCU76_g4736</name>
</gene>
<dbReference type="AlphaFoldDB" id="A0A9P8ENF3"/>
<dbReference type="Proteomes" id="UP000779574">
    <property type="component" value="Unassembled WGS sequence"/>
</dbReference>
<protein>
    <submittedName>
        <fullName evidence="1">Uncharacterized protein</fullName>
    </submittedName>
</protein>
<reference evidence="1" key="2">
    <citation type="submission" date="2021-08" db="EMBL/GenBank/DDBJ databases">
        <authorList>
            <person name="Gostincar C."/>
            <person name="Sun X."/>
            <person name="Song Z."/>
            <person name="Gunde-Cimerman N."/>
        </authorList>
    </citation>
    <scope>NUCLEOTIDE SEQUENCE</scope>
    <source>
        <strain evidence="1">EXF-9911</strain>
    </source>
</reference>
<dbReference type="EMBL" id="JAHFXF010000140">
    <property type="protein sequence ID" value="KAG9695109.1"/>
    <property type="molecule type" value="Genomic_DNA"/>
</dbReference>
<dbReference type="OrthoDB" id="3473305at2759"/>
<organism evidence="1 2">
    <name type="scientific">Aureobasidium melanogenum</name>
    <name type="common">Aureobasidium pullulans var. melanogenum</name>
    <dbReference type="NCBI Taxonomy" id="46634"/>
    <lineage>
        <taxon>Eukaryota</taxon>
        <taxon>Fungi</taxon>
        <taxon>Dikarya</taxon>
        <taxon>Ascomycota</taxon>
        <taxon>Pezizomycotina</taxon>
        <taxon>Dothideomycetes</taxon>
        <taxon>Dothideomycetidae</taxon>
        <taxon>Dothideales</taxon>
        <taxon>Saccotheciaceae</taxon>
        <taxon>Aureobasidium</taxon>
    </lineage>
</organism>
<evidence type="ECO:0000313" key="2">
    <source>
        <dbReference type="Proteomes" id="UP000779574"/>
    </source>
</evidence>
<accession>A0A9P8ENF3</accession>
<feature type="non-terminal residue" evidence="1">
    <location>
        <position position="219"/>
    </location>
</feature>
<evidence type="ECO:0000313" key="1">
    <source>
        <dbReference type="EMBL" id="KAG9695109.1"/>
    </source>
</evidence>
<reference evidence="1" key="1">
    <citation type="journal article" date="2021" name="J Fungi (Basel)">
        <title>Virulence traits and population genomics of the black yeast Aureobasidium melanogenum.</title>
        <authorList>
            <person name="Cernosa A."/>
            <person name="Sun X."/>
            <person name="Gostincar C."/>
            <person name="Fang C."/>
            <person name="Gunde-Cimerman N."/>
            <person name="Song Z."/>
        </authorList>
    </citation>
    <scope>NUCLEOTIDE SEQUENCE</scope>
    <source>
        <strain evidence="1">EXF-9911</strain>
    </source>
</reference>